<keyword evidence="2" id="KW-1185">Reference proteome</keyword>
<dbReference type="RefSeq" id="WP_341443216.1">
    <property type="nucleotide sequence ID" value="NZ_FMXR01000014.1"/>
</dbReference>
<dbReference type="Proteomes" id="UP000199228">
    <property type="component" value="Unassembled WGS sequence"/>
</dbReference>
<name>A0A1G6C1F3_EUBOX</name>
<accession>A0A1G6C1F3</accession>
<reference evidence="1 2" key="1">
    <citation type="submission" date="2016-10" db="EMBL/GenBank/DDBJ databases">
        <authorList>
            <person name="de Groot N.N."/>
        </authorList>
    </citation>
    <scope>NUCLEOTIDE SEQUENCE [LARGE SCALE GENOMIC DNA]</scope>
    <source>
        <strain evidence="1 2">DSM 3217</strain>
    </source>
</reference>
<organism evidence="1 2">
    <name type="scientific">Eubacterium oxidoreducens</name>
    <dbReference type="NCBI Taxonomy" id="1732"/>
    <lineage>
        <taxon>Bacteria</taxon>
        <taxon>Bacillati</taxon>
        <taxon>Bacillota</taxon>
        <taxon>Clostridia</taxon>
        <taxon>Eubacteriales</taxon>
        <taxon>Eubacteriaceae</taxon>
        <taxon>Eubacterium</taxon>
    </lineage>
</organism>
<dbReference type="Gene3D" id="3.30.1340.10">
    <property type="entry name" value="HPr-like"/>
    <property type="match status" value="1"/>
</dbReference>
<dbReference type="EMBL" id="FMXR01000014">
    <property type="protein sequence ID" value="SDB26696.1"/>
    <property type="molecule type" value="Genomic_DNA"/>
</dbReference>
<evidence type="ECO:0000313" key="2">
    <source>
        <dbReference type="Proteomes" id="UP000199228"/>
    </source>
</evidence>
<sequence>MNRWKIRLGAPGDVEEFVGAAGKCDFDIDAGFGHIIIDAKSILGMMGLGYSRVLDVTCRGQNEEFEKVLKKFAVMS</sequence>
<gene>
    <name evidence="1" type="ORF">SAMN02910417_01975</name>
</gene>
<dbReference type="AlphaFoldDB" id="A0A1G6C1F3"/>
<dbReference type="SUPFAM" id="SSF55594">
    <property type="entry name" value="HPr-like"/>
    <property type="match status" value="1"/>
</dbReference>
<dbReference type="STRING" id="1732.SAMN02910417_01975"/>
<dbReference type="InterPro" id="IPR035895">
    <property type="entry name" value="HPr-like_sf"/>
</dbReference>
<evidence type="ECO:0000313" key="1">
    <source>
        <dbReference type="EMBL" id="SDB26696.1"/>
    </source>
</evidence>
<proteinExistence type="predicted"/>
<protein>
    <submittedName>
        <fullName evidence="1">PTS HPr component phosphorylation site</fullName>
    </submittedName>
</protein>